<evidence type="ECO:0000313" key="10">
    <source>
        <dbReference type="EMBL" id="KIF82161.1"/>
    </source>
</evidence>
<dbReference type="Gene3D" id="2.60.98.20">
    <property type="entry name" value="Flagellar hook protein FlgE"/>
    <property type="match status" value="1"/>
</dbReference>
<dbReference type="NCBIfam" id="NF004238">
    <property type="entry name" value="PRK05682.1-1"/>
    <property type="match status" value="1"/>
</dbReference>
<evidence type="ECO:0000313" key="11">
    <source>
        <dbReference type="Proteomes" id="UP000031572"/>
    </source>
</evidence>
<dbReference type="InterPro" id="IPR010930">
    <property type="entry name" value="Flg_bb/hook_C_dom"/>
</dbReference>
<accession>A0A0C2BVV4</accession>
<evidence type="ECO:0000259" key="9">
    <source>
        <dbReference type="Pfam" id="PF22692"/>
    </source>
</evidence>
<dbReference type="InterPro" id="IPR011491">
    <property type="entry name" value="FlgE_D2"/>
</dbReference>
<gene>
    <name evidence="10" type="primary">flgE</name>
    <name evidence="10" type="ORF">TSA66_17345</name>
</gene>
<evidence type="ECO:0000256" key="3">
    <source>
        <dbReference type="ARBA" id="ARBA00019015"/>
    </source>
</evidence>
<dbReference type="InterPro" id="IPR037058">
    <property type="entry name" value="Falgellar_hook_FlgE_sf"/>
</dbReference>
<keyword evidence="10" id="KW-0969">Cilium</keyword>
<dbReference type="InterPro" id="IPR001444">
    <property type="entry name" value="Flag_bb_rod_N"/>
</dbReference>
<evidence type="ECO:0000259" key="7">
    <source>
        <dbReference type="Pfam" id="PF06429"/>
    </source>
</evidence>
<evidence type="ECO:0000259" key="6">
    <source>
        <dbReference type="Pfam" id="PF00460"/>
    </source>
</evidence>
<protein>
    <recommendedName>
        <fullName evidence="3 5">Flagellar hook protein FlgE</fullName>
    </recommendedName>
</protein>
<evidence type="ECO:0000256" key="2">
    <source>
        <dbReference type="ARBA" id="ARBA00009677"/>
    </source>
</evidence>
<evidence type="ECO:0000256" key="5">
    <source>
        <dbReference type="RuleBase" id="RU362116"/>
    </source>
</evidence>
<feature type="domain" description="Flagellar basal body rod protein N-terminal" evidence="6">
    <location>
        <begin position="6"/>
        <end position="33"/>
    </location>
</feature>
<evidence type="ECO:0000256" key="4">
    <source>
        <dbReference type="ARBA" id="ARBA00023143"/>
    </source>
</evidence>
<sequence length="432" mass="44354">MAFQQGLSGLNAASKTMETIGNNVANAGTVGFKKSQAQFADVYASSLVGSGASPIGIGTKLARVSQQFTQANITGTNNPLDIAINGDGFFRLSNNGAISYSRNGQFQLNKNGNIENANGAVLTGYPAGPNGTISNGAPAPLTITNTALAPQPTTTYDVNLNLDSGKPVLLRPSVPPAAPVPGAVTFDPTDPTTYSNQTSVGVYDSLGNSHVLSTFYVNRGPIAPLAAGQGNTWDVYATLDGTPIGYTPPAAPVALSSITFSTGGVAMSYVPATPTATATLTNGASPLSVDVDFSGTTQYALEFGVRDQKQNGFTAGNLVSFNLSSDGKIVGSYTNGQTNVLGQVALARFANPNGLQSKGDNAWEETAVSGPPVVSSPGNSGLGAVQSSAVEESNVDLTAELVSMITAQRIYQANAQTIKTEDQIMQTLVNLR</sequence>
<evidence type="ECO:0000259" key="8">
    <source>
        <dbReference type="Pfam" id="PF07559"/>
    </source>
</evidence>
<dbReference type="InterPro" id="IPR020013">
    <property type="entry name" value="Flagellar_FlgE/F/G"/>
</dbReference>
<dbReference type="Pfam" id="PF06429">
    <property type="entry name" value="Flg_bbr_C"/>
    <property type="match status" value="1"/>
</dbReference>
<dbReference type="Pfam" id="PF07559">
    <property type="entry name" value="FlgE_D2"/>
    <property type="match status" value="1"/>
</dbReference>
<feature type="domain" description="Flagellar hook protein FlgE/F/G-like D1" evidence="9">
    <location>
        <begin position="83"/>
        <end position="130"/>
    </location>
</feature>
<dbReference type="Proteomes" id="UP000031572">
    <property type="component" value="Unassembled WGS sequence"/>
</dbReference>
<organism evidence="10 11">
    <name type="scientific">Noviherbaspirillum autotrophicum</name>
    <dbReference type="NCBI Taxonomy" id="709839"/>
    <lineage>
        <taxon>Bacteria</taxon>
        <taxon>Pseudomonadati</taxon>
        <taxon>Pseudomonadota</taxon>
        <taxon>Betaproteobacteria</taxon>
        <taxon>Burkholderiales</taxon>
        <taxon>Oxalobacteraceae</taxon>
        <taxon>Noviherbaspirillum</taxon>
    </lineage>
</organism>
<dbReference type="PANTHER" id="PTHR30435:SF1">
    <property type="entry name" value="FLAGELLAR HOOK PROTEIN FLGE"/>
    <property type="match status" value="1"/>
</dbReference>
<dbReference type="Pfam" id="PF22692">
    <property type="entry name" value="LlgE_F_G_D1"/>
    <property type="match status" value="1"/>
</dbReference>
<keyword evidence="4 5" id="KW-0975">Bacterial flagellum</keyword>
<dbReference type="SUPFAM" id="SSF117143">
    <property type="entry name" value="Flagellar hook protein flgE"/>
    <property type="match status" value="1"/>
</dbReference>
<dbReference type="NCBIfam" id="TIGR03506">
    <property type="entry name" value="FlgEFG_subfam"/>
    <property type="match status" value="1"/>
</dbReference>
<comment type="similarity">
    <text evidence="2 5">Belongs to the flagella basal body rod proteins family.</text>
</comment>
<comment type="caution">
    <text evidence="10">The sequence shown here is derived from an EMBL/GenBank/DDBJ whole genome shotgun (WGS) entry which is preliminary data.</text>
</comment>
<evidence type="ECO:0000256" key="1">
    <source>
        <dbReference type="ARBA" id="ARBA00004117"/>
    </source>
</evidence>
<keyword evidence="11" id="KW-1185">Reference proteome</keyword>
<proteinExistence type="inferred from homology"/>
<comment type="subcellular location">
    <subcellularLocation>
        <location evidence="1 5">Bacterial flagellum basal body</location>
    </subcellularLocation>
</comment>
<dbReference type="Pfam" id="PF00460">
    <property type="entry name" value="Flg_bb_rod"/>
    <property type="match status" value="1"/>
</dbReference>
<dbReference type="AlphaFoldDB" id="A0A0C2BVV4"/>
<keyword evidence="10" id="KW-0282">Flagellum</keyword>
<dbReference type="OrthoDB" id="8578401at2"/>
<dbReference type="RefSeq" id="WP_040040838.1">
    <property type="nucleotide sequence ID" value="NZ_JWJG01000028.1"/>
</dbReference>
<dbReference type="EMBL" id="JWJG01000028">
    <property type="protein sequence ID" value="KIF82161.1"/>
    <property type="molecule type" value="Genomic_DNA"/>
</dbReference>
<name>A0A0C2BVV4_9BURK</name>
<dbReference type="InterPro" id="IPR037925">
    <property type="entry name" value="FlgE/F/G-like"/>
</dbReference>
<feature type="domain" description="Flagellar hook protein FlgE D2" evidence="8">
    <location>
        <begin position="180"/>
        <end position="313"/>
    </location>
</feature>
<dbReference type="GO" id="GO:0005829">
    <property type="term" value="C:cytosol"/>
    <property type="evidence" value="ECO:0007669"/>
    <property type="project" value="TreeGrafter"/>
</dbReference>
<dbReference type="GO" id="GO:0009425">
    <property type="term" value="C:bacterial-type flagellum basal body"/>
    <property type="evidence" value="ECO:0007669"/>
    <property type="project" value="UniProtKB-SubCell"/>
</dbReference>
<dbReference type="GO" id="GO:0071978">
    <property type="term" value="P:bacterial-type flagellum-dependent swarming motility"/>
    <property type="evidence" value="ECO:0007669"/>
    <property type="project" value="TreeGrafter"/>
</dbReference>
<dbReference type="InterPro" id="IPR053967">
    <property type="entry name" value="LlgE_F_G-like_D1"/>
</dbReference>
<comment type="function">
    <text evidence="5">A flexible structure which links the flagellar filament to the drive apparatus in the basal body.</text>
</comment>
<feature type="domain" description="Flagellar basal-body/hook protein C-terminal" evidence="7">
    <location>
        <begin position="386"/>
        <end position="431"/>
    </location>
</feature>
<keyword evidence="10" id="KW-0966">Cell projection</keyword>
<dbReference type="PANTHER" id="PTHR30435">
    <property type="entry name" value="FLAGELLAR PROTEIN"/>
    <property type="match status" value="1"/>
</dbReference>
<dbReference type="STRING" id="709839.TSA66_17345"/>
<dbReference type="GO" id="GO:0009424">
    <property type="term" value="C:bacterial-type flagellum hook"/>
    <property type="evidence" value="ECO:0007669"/>
    <property type="project" value="TreeGrafter"/>
</dbReference>
<reference evidence="10 11" key="1">
    <citation type="submission" date="2014-12" db="EMBL/GenBank/DDBJ databases">
        <title>Denitrispirillum autotrophicum gen. nov., sp. nov., Denitrifying, Facultatively Autotrophic Bacteria Isolated from Rice Paddy Soil.</title>
        <authorList>
            <person name="Ishii S."/>
            <person name="Ashida N."/>
            <person name="Ohno H."/>
            <person name="Otsuka S."/>
            <person name="Yokota A."/>
            <person name="Senoo K."/>
        </authorList>
    </citation>
    <scope>NUCLEOTIDE SEQUENCE [LARGE SCALE GENOMIC DNA]</scope>
    <source>
        <strain evidence="10 11">TSA66</strain>
    </source>
</reference>